<proteinExistence type="predicted"/>
<feature type="compositionally biased region" description="Polar residues" evidence="1">
    <location>
        <begin position="318"/>
        <end position="339"/>
    </location>
</feature>
<feature type="compositionally biased region" description="Basic and acidic residues" evidence="1">
    <location>
        <begin position="567"/>
        <end position="577"/>
    </location>
</feature>
<gene>
    <name evidence="3" type="ORF">Agabi119p4_803</name>
</gene>
<reference evidence="3 4" key="1">
    <citation type="journal article" name="Sci. Rep.">
        <title>Telomere-to-telomere assembled and centromere annotated genomes of the two main subspecies of the button mushroom Agaricus bisporus reveal especially polymorphic chromosome ends.</title>
        <authorList>
            <person name="Sonnenberg A.S.M."/>
            <person name="Sedaghat-Telgerd N."/>
            <person name="Lavrijssen B."/>
            <person name="Ohm R.A."/>
            <person name="Hendrickx P.M."/>
            <person name="Scholtmeijer K."/>
            <person name="Baars J.J.P."/>
            <person name="van Peer A."/>
        </authorList>
    </citation>
    <scope>NUCLEOTIDE SEQUENCE [LARGE SCALE GENOMIC DNA]</scope>
    <source>
        <strain evidence="3 4">H119_p4</strain>
    </source>
</reference>
<protein>
    <recommendedName>
        <fullName evidence="2">BRCT domain-containing protein</fullName>
    </recommendedName>
</protein>
<feature type="compositionally biased region" description="Low complexity" evidence="1">
    <location>
        <begin position="358"/>
        <end position="367"/>
    </location>
</feature>
<organism evidence="3 4">
    <name type="scientific">Agaricus bisporus var. burnettii</name>
    <dbReference type="NCBI Taxonomy" id="192524"/>
    <lineage>
        <taxon>Eukaryota</taxon>
        <taxon>Fungi</taxon>
        <taxon>Dikarya</taxon>
        <taxon>Basidiomycota</taxon>
        <taxon>Agaricomycotina</taxon>
        <taxon>Agaricomycetes</taxon>
        <taxon>Agaricomycetidae</taxon>
        <taxon>Agaricales</taxon>
        <taxon>Agaricineae</taxon>
        <taxon>Agaricaceae</taxon>
        <taxon>Agaricus</taxon>
    </lineage>
</organism>
<accession>A0A8H7FBR1</accession>
<feature type="region of interest" description="Disordered" evidence="1">
    <location>
        <begin position="136"/>
        <end position="172"/>
    </location>
</feature>
<dbReference type="InterPro" id="IPR001357">
    <property type="entry name" value="BRCT_dom"/>
</dbReference>
<feature type="compositionally biased region" description="Low complexity" evidence="1">
    <location>
        <begin position="631"/>
        <end position="647"/>
    </location>
</feature>
<dbReference type="EMBL" id="JABXXO010000001">
    <property type="protein sequence ID" value="KAF7784638.1"/>
    <property type="molecule type" value="Genomic_DNA"/>
</dbReference>
<feature type="compositionally biased region" description="Low complexity" evidence="1">
    <location>
        <begin position="586"/>
        <end position="599"/>
    </location>
</feature>
<comment type="caution">
    <text evidence="3">The sequence shown here is derived from an EMBL/GenBank/DDBJ whole genome shotgun (WGS) entry which is preliminary data.</text>
</comment>
<feature type="domain" description="BRCT" evidence="2">
    <location>
        <begin position="443"/>
        <end position="532"/>
    </location>
</feature>
<evidence type="ECO:0000259" key="2">
    <source>
        <dbReference type="Pfam" id="PF16589"/>
    </source>
</evidence>
<feature type="region of interest" description="Disordered" evidence="1">
    <location>
        <begin position="185"/>
        <end position="213"/>
    </location>
</feature>
<dbReference type="Proteomes" id="UP000629468">
    <property type="component" value="Unassembled WGS sequence"/>
</dbReference>
<evidence type="ECO:0000313" key="3">
    <source>
        <dbReference type="EMBL" id="KAF7784638.1"/>
    </source>
</evidence>
<dbReference type="AlphaFoldDB" id="A0A8H7FBR1"/>
<feature type="region of interest" description="Disordered" evidence="1">
    <location>
        <begin position="818"/>
        <end position="843"/>
    </location>
</feature>
<feature type="region of interest" description="Disordered" evidence="1">
    <location>
        <begin position="304"/>
        <end position="443"/>
    </location>
</feature>
<feature type="compositionally biased region" description="Basic and acidic residues" evidence="1">
    <location>
        <begin position="144"/>
        <end position="171"/>
    </location>
</feature>
<feature type="compositionally biased region" description="Low complexity" evidence="1">
    <location>
        <begin position="190"/>
        <end position="206"/>
    </location>
</feature>
<dbReference type="Pfam" id="PF16589">
    <property type="entry name" value="BRCT_2"/>
    <property type="match status" value="1"/>
</dbReference>
<evidence type="ECO:0000313" key="4">
    <source>
        <dbReference type="Proteomes" id="UP000629468"/>
    </source>
</evidence>
<feature type="region of interest" description="Disordered" evidence="1">
    <location>
        <begin position="623"/>
        <end position="675"/>
    </location>
</feature>
<feature type="compositionally biased region" description="Low complexity" evidence="1">
    <location>
        <begin position="430"/>
        <end position="442"/>
    </location>
</feature>
<evidence type="ECO:0000256" key="1">
    <source>
        <dbReference type="SAM" id="MobiDB-lite"/>
    </source>
</evidence>
<name>A0A8H7FBR1_AGABI</name>
<feature type="region of interest" description="Disordered" evidence="1">
    <location>
        <begin position="560"/>
        <end position="599"/>
    </location>
</feature>
<sequence>MSDLPPPSSQQVDELPVFHHPDGQRLQVFVEAGGIIHRPRLIRKLKKHDAHICTDPKNAQVILVDASSWQGKEFIREWGKDQNKVVLNYAWVAASENAGRPLLADDDWGGCLTQDDGLPIIKPTGLSDDKVIENMSLLPTPRETPVESDPRQSKKEKAPEVPSEEPLKHFPEISITTLPSIDSYEQPATQFPSQSQPPLLQQQQPQPQIPPMPSPCATDAMSMFVSNMLLGTPNNSMNSFNMGANMFPLPSSLLSVFAQQQQQQPGVSSTMVPPSPSMMAQLQENFTTALIDAMRMQNPALGGMPTSQWLPFPGAAPQPSSQILPESMAGSSTSGTNVREGSPVASLGRRDTESVDLPIISFRPPSSSKRKRKSTGSSHNSTEDDSGEDEVPLEKLARMKASPSKQVKREEKTARQTSSTFSAPGGNPHSTKSSTSATSTGSLFLNEDGKPMQFYVQIDLKGRNEILRAIKKNGGTLTFDIGKADYAVLWSQSTTFKEILISASLERTPAVTYSFILDTVSQGGMPENLENYLFDAKQDLKSKKRVKDPVAAERRRLVKNARRAERRAREREAEYKLTTKPKVQETSTPPVSSTSTIATPSIKSLGRASKVVEGPKRFAVTPVVQIQNPQTASTSKSTPVSSSSPSKMAKKKPQYYPKEQTPPPPTKTQKHGSSGYSYTFDEKDWMEKYAFILFKRDPELNRTQVSNAFHKKLPHHSSRSIAAMLSSGFDKQYIIAKKRGGIAHRKEKSQWEQEQRSGQHKLEMVGVKEEKKEQGQQSIDLTMEDVNKPGGEQDVDHAMETIKEPPREDIATISPVQDSMDTDETTHPTADFAGQPEEISGPQLSPVEEEDIKVFIHVYANGDDPEQSDDQFFEKLEQVTACKSAPTWREFNTRHEQQILDRYSKQMMDITL</sequence>